<protein>
    <submittedName>
        <fullName evidence="1">Uncharacterized protein</fullName>
    </submittedName>
</protein>
<evidence type="ECO:0000313" key="2">
    <source>
        <dbReference type="Proteomes" id="UP001210339"/>
    </source>
</evidence>
<dbReference type="Proteomes" id="UP001210339">
    <property type="component" value="Chromosome"/>
</dbReference>
<name>A0ABY7QVA0_9FIRM</name>
<dbReference type="RefSeq" id="WP_271191798.1">
    <property type="nucleotide sequence ID" value="NZ_CP115667.1"/>
</dbReference>
<gene>
    <name evidence="1" type="ORF">O6R05_01605</name>
</gene>
<evidence type="ECO:0000313" key="1">
    <source>
        <dbReference type="EMBL" id="WBW50266.1"/>
    </source>
</evidence>
<dbReference type="EMBL" id="CP115667">
    <property type="protein sequence ID" value="WBW50266.1"/>
    <property type="molecule type" value="Genomic_DNA"/>
</dbReference>
<sequence length="105" mass="11494">MKRQHIKIFLLALLVGITFAALSRKTYAQSPTDLVNYDLTDTAYNAAYSVVANGDADAKTLIISGEGRIDKAKWDAMMIAFVTKDFLNARESKIEIQGDGVIALP</sequence>
<accession>A0ABY7QVA0</accession>
<keyword evidence="2" id="KW-1185">Reference proteome</keyword>
<reference evidence="1 2" key="1">
    <citation type="submission" date="2023-01" db="EMBL/GenBank/DDBJ databases">
        <authorList>
            <person name="Lee S.H."/>
            <person name="Jung H.S."/>
            <person name="Yun J.U."/>
        </authorList>
    </citation>
    <scope>NUCLEOTIDE SEQUENCE [LARGE SCALE GENOMIC DNA]</scope>
    <source>
        <strain evidence="1 2">CBA3646</strain>
    </source>
</reference>
<organism evidence="1 2">
    <name type="scientific">Peptoniphilus equinus</name>
    <dbReference type="NCBI Taxonomy" id="3016343"/>
    <lineage>
        <taxon>Bacteria</taxon>
        <taxon>Bacillati</taxon>
        <taxon>Bacillota</taxon>
        <taxon>Tissierellia</taxon>
        <taxon>Tissierellales</taxon>
        <taxon>Peptoniphilaceae</taxon>
        <taxon>Peptoniphilus</taxon>
    </lineage>
</organism>
<proteinExistence type="predicted"/>